<gene>
    <name evidence="3" type="ORF">KC19_1G110000</name>
</gene>
<dbReference type="GO" id="GO:0006952">
    <property type="term" value="P:defense response"/>
    <property type="evidence" value="ECO:0007669"/>
    <property type="project" value="UniProtKB-KW"/>
</dbReference>
<dbReference type="Proteomes" id="UP000822688">
    <property type="component" value="Chromosome 1"/>
</dbReference>
<dbReference type="Pfam" id="PF00931">
    <property type="entry name" value="NB-ARC"/>
    <property type="match status" value="1"/>
</dbReference>
<comment type="caution">
    <text evidence="3">The sequence shown here is derived from an EMBL/GenBank/DDBJ whole genome shotgun (WGS) entry which is preliminary data.</text>
</comment>
<dbReference type="Gene3D" id="3.80.10.10">
    <property type="entry name" value="Ribonuclease Inhibitor"/>
    <property type="match status" value="2"/>
</dbReference>
<evidence type="ECO:0000313" key="4">
    <source>
        <dbReference type="Proteomes" id="UP000822688"/>
    </source>
</evidence>
<dbReference type="PANTHER" id="PTHR36766:SF30">
    <property type="entry name" value="TIR-NBS TYPE DISEASE RESISTANCE PROTEIN-RELATED"/>
    <property type="match status" value="1"/>
</dbReference>
<reference evidence="3" key="1">
    <citation type="submission" date="2020-06" db="EMBL/GenBank/DDBJ databases">
        <title>WGS assembly of Ceratodon purpureus strain R40.</title>
        <authorList>
            <person name="Carey S.B."/>
            <person name="Jenkins J."/>
            <person name="Shu S."/>
            <person name="Lovell J.T."/>
            <person name="Sreedasyam A."/>
            <person name="Maumus F."/>
            <person name="Tiley G.P."/>
            <person name="Fernandez-Pozo N."/>
            <person name="Barry K."/>
            <person name="Chen C."/>
            <person name="Wang M."/>
            <person name="Lipzen A."/>
            <person name="Daum C."/>
            <person name="Saski C.A."/>
            <person name="Payton A.C."/>
            <person name="Mcbreen J.C."/>
            <person name="Conrad R.E."/>
            <person name="Kollar L.M."/>
            <person name="Olsson S."/>
            <person name="Huttunen S."/>
            <person name="Landis J.B."/>
            <person name="Wickett N.J."/>
            <person name="Johnson M.G."/>
            <person name="Rensing S.A."/>
            <person name="Grimwood J."/>
            <person name="Schmutz J."/>
            <person name="Mcdaniel S.F."/>
        </authorList>
    </citation>
    <scope>NUCLEOTIDE SEQUENCE</scope>
    <source>
        <strain evidence="3">R40</strain>
    </source>
</reference>
<feature type="domain" description="NB-ARC" evidence="2">
    <location>
        <begin position="15"/>
        <end position="142"/>
    </location>
</feature>
<dbReference type="Gene3D" id="1.10.10.10">
    <property type="entry name" value="Winged helix-like DNA-binding domain superfamily/Winged helix DNA-binding domain"/>
    <property type="match status" value="1"/>
</dbReference>
<dbReference type="InterPro" id="IPR036388">
    <property type="entry name" value="WH-like_DNA-bd_sf"/>
</dbReference>
<dbReference type="InterPro" id="IPR027417">
    <property type="entry name" value="P-loop_NTPase"/>
</dbReference>
<organism evidence="3 4">
    <name type="scientific">Ceratodon purpureus</name>
    <name type="common">Fire moss</name>
    <name type="synonym">Dicranum purpureum</name>
    <dbReference type="NCBI Taxonomy" id="3225"/>
    <lineage>
        <taxon>Eukaryota</taxon>
        <taxon>Viridiplantae</taxon>
        <taxon>Streptophyta</taxon>
        <taxon>Embryophyta</taxon>
        <taxon>Bryophyta</taxon>
        <taxon>Bryophytina</taxon>
        <taxon>Bryopsida</taxon>
        <taxon>Dicranidae</taxon>
        <taxon>Pseudoditrichales</taxon>
        <taxon>Ditrichaceae</taxon>
        <taxon>Ceratodon</taxon>
    </lineage>
</organism>
<evidence type="ECO:0000259" key="2">
    <source>
        <dbReference type="Pfam" id="PF00931"/>
    </source>
</evidence>
<dbReference type="GO" id="GO:0043531">
    <property type="term" value="F:ADP binding"/>
    <property type="evidence" value="ECO:0007669"/>
    <property type="project" value="InterPro"/>
</dbReference>
<evidence type="ECO:0000313" key="3">
    <source>
        <dbReference type="EMBL" id="KAG0590565.1"/>
    </source>
</evidence>
<keyword evidence="4" id="KW-1185">Reference proteome</keyword>
<keyword evidence="1" id="KW-0611">Plant defense</keyword>
<dbReference type="SUPFAM" id="SSF52540">
    <property type="entry name" value="P-loop containing nucleoside triphosphate hydrolases"/>
    <property type="match status" value="1"/>
</dbReference>
<sequence length="1073" mass="121535">MCKEIQDMIDLQQKDESLGVCVMGLYGMVGIGKTSICKALCNEFYTKFHGKVCHAELERVVEDELLREVLKKLSNTNHEQLDEFNENELHNGLIEGIIKEPVFLALDNMSDTDASIMQAKSYLSARLPHGSIVMVTARAKDSLIRVRPYLSEKNCMSMPELMIEEAKALFVQSSNFEQRSDHDEQLIERCVKRCRFSKDDTHKSYHYHPLALNVLGRQLGFIDPKDWEEQLDKIDEDIFNSSKETKHPIFSILRKSFDALSPEDQMLFIDVALFLPEIEGSTDVLCQWLGMVHGIHRVDNVMMALKRLKRKSLLEHLGDGNKTRIGIHDLWRAFCVAETKSGKLKRQRWVYEVKVDKCSDLVETSPSGSCWENVKRMAFIQCELRRLRKVNFAHFPNVTVLRISHLRMADNHVLDLSAFIHLKSLEVLWTDMNKLVLKGLPRGLIFLSFMTDAFQVPDLLEFVKQIECLKELQRLELYGYEGDKLPDMRSMDSLRVAIFSICKNVVTLTGLSSHLENLRVLKLGWCDQLRSCPGVGDLVLLEELIFQGCGSLEKLPNLRKLKKLRKLDVSECLSITELPGLDDLVALEELHANECLQLSLLPDLHKLTKLQVFNVRDCPLKSASGFDSLISLKQVDADFREVVDKPVLRQVTKLQQLEISGWSSEGLRGLCNLTMLHRLQITSCYSGVNKLPDLQCWIRLQTLTIGNCEFEDMSGLSNLSTLNSLQIYRCEKLERLPDFQRLTGLESLGIWGCPMLRCWDCKWGQVEESSCMSDDAGYQFDVPNCQVATNLRTLTLRDCGLEDLTGIGAFSEIQELHIEFLAVQELPDLINFPQLNTLSLGICESLRGLTSCKPMNALLKLQLYDCRSLETLPDLSKFPRLLNLNLCRCGRLTSLSSSGALPALQGLEISVCSGLKELPDLGMLPALKNINVERMSGLVALSSSGPLPALQQLNLEDCSGLKELSDLGMFPALKKLSLDRVNGLTALSCSVPLTKLERIYVRECRGLSEDDFDQLQKLAGPQCELQFIPYEELSCEPVQQVTLELMPRQSAHYEDVQRRKSWLSRTLGCCRAC</sequence>
<name>A0A8T0J4U4_CERPU</name>
<proteinExistence type="predicted"/>
<dbReference type="InterPro" id="IPR032675">
    <property type="entry name" value="LRR_dom_sf"/>
</dbReference>
<dbReference type="SUPFAM" id="SSF52058">
    <property type="entry name" value="L domain-like"/>
    <property type="match status" value="3"/>
</dbReference>
<dbReference type="InterPro" id="IPR002182">
    <property type="entry name" value="NB-ARC"/>
</dbReference>
<accession>A0A8T0J4U4</accession>
<dbReference type="PANTHER" id="PTHR36766">
    <property type="entry name" value="PLANT BROAD-SPECTRUM MILDEW RESISTANCE PROTEIN RPW8"/>
    <property type="match status" value="1"/>
</dbReference>
<dbReference type="PRINTS" id="PR00364">
    <property type="entry name" value="DISEASERSIST"/>
</dbReference>
<protein>
    <recommendedName>
        <fullName evidence="2">NB-ARC domain-containing protein</fullName>
    </recommendedName>
</protein>
<dbReference type="Gene3D" id="3.40.50.300">
    <property type="entry name" value="P-loop containing nucleotide triphosphate hydrolases"/>
    <property type="match status" value="1"/>
</dbReference>
<evidence type="ECO:0000256" key="1">
    <source>
        <dbReference type="ARBA" id="ARBA00022821"/>
    </source>
</evidence>
<dbReference type="AlphaFoldDB" id="A0A8T0J4U4"/>
<dbReference type="EMBL" id="CM026421">
    <property type="protein sequence ID" value="KAG0590565.1"/>
    <property type="molecule type" value="Genomic_DNA"/>
</dbReference>